<sequence length="257" mass="27921">MSSPTKPPGQRLDLEVRLAGRLSEEEVDTVTALIVDAFGDDPFGRHLVGNDPSLIPLQFRSVIAAANVGGTILLVTTKNVAGEDEIAGCLIAFGPGQSLNSTEEQRVAGWNPFIEKVDEYTKGWWEDYWIPLLEKTCDSSFGEGGALRSWDIQLLGVRPEYAGKGPPSPNLDLLPLPAAPASGERNSSSCSLDYPECTTDAGTIEQADAENAPAILETQNEKNVAMYTKMGFEVRDLIHVESSRVETSPFWFMGRGF</sequence>
<dbReference type="EMBL" id="QPFP01000022">
    <property type="protein sequence ID" value="TEB30687.1"/>
    <property type="molecule type" value="Genomic_DNA"/>
</dbReference>
<proteinExistence type="predicted"/>
<name>A0A4Y7T928_COPMI</name>
<dbReference type="PANTHER" id="PTHR42791:SF1">
    <property type="entry name" value="N-ACETYLTRANSFERASE DOMAIN-CONTAINING PROTEIN"/>
    <property type="match status" value="1"/>
</dbReference>
<keyword evidence="2" id="KW-1185">Reference proteome</keyword>
<dbReference type="OrthoDB" id="61113at2759"/>
<dbReference type="PANTHER" id="PTHR42791">
    <property type="entry name" value="GNAT FAMILY ACETYLTRANSFERASE"/>
    <property type="match status" value="1"/>
</dbReference>
<dbReference type="InterPro" id="IPR052523">
    <property type="entry name" value="Trichothecene_AcTrans"/>
</dbReference>
<dbReference type="AlphaFoldDB" id="A0A4Y7T928"/>
<dbReference type="Gene3D" id="3.40.630.30">
    <property type="match status" value="2"/>
</dbReference>
<evidence type="ECO:0008006" key="3">
    <source>
        <dbReference type="Google" id="ProtNLM"/>
    </source>
</evidence>
<gene>
    <name evidence="1" type="ORF">FA13DRAFT_1733549</name>
</gene>
<reference evidence="1 2" key="1">
    <citation type="journal article" date="2019" name="Nat. Ecol. Evol.">
        <title>Megaphylogeny resolves global patterns of mushroom evolution.</title>
        <authorList>
            <person name="Varga T."/>
            <person name="Krizsan K."/>
            <person name="Foldi C."/>
            <person name="Dima B."/>
            <person name="Sanchez-Garcia M."/>
            <person name="Sanchez-Ramirez S."/>
            <person name="Szollosi G.J."/>
            <person name="Szarkandi J.G."/>
            <person name="Papp V."/>
            <person name="Albert L."/>
            <person name="Andreopoulos W."/>
            <person name="Angelini C."/>
            <person name="Antonin V."/>
            <person name="Barry K.W."/>
            <person name="Bougher N.L."/>
            <person name="Buchanan P."/>
            <person name="Buyck B."/>
            <person name="Bense V."/>
            <person name="Catcheside P."/>
            <person name="Chovatia M."/>
            <person name="Cooper J."/>
            <person name="Damon W."/>
            <person name="Desjardin D."/>
            <person name="Finy P."/>
            <person name="Geml J."/>
            <person name="Haridas S."/>
            <person name="Hughes K."/>
            <person name="Justo A."/>
            <person name="Karasinski D."/>
            <person name="Kautmanova I."/>
            <person name="Kiss B."/>
            <person name="Kocsube S."/>
            <person name="Kotiranta H."/>
            <person name="LaButti K.M."/>
            <person name="Lechner B.E."/>
            <person name="Liimatainen K."/>
            <person name="Lipzen A."/>
            <person name="Lukacs Z."/>
            <person name="Mihaltcheva S."/>
            <person name="Morgado L.N."/>
            <person name="Niskanen T."/>
            <person name="Noordeloos M.E."/>
            <person name="Ohm R.A."/>
            <person name="Ortiz-Santana B."/>
            <person name="Ovrebo C."/>
            <person name="Racz N."/>
            <person name="Riley R."/>
            <person name="Savchenko A."/>
            <person name="Shiryaev A."/>
            <person name="Soop K."/>
            <person name="Spirin V."/>
            <person name="Szebenyi C."/>
            <person name="Tomsovsky M."/>
            <person name="Tulloss R.E."/>
            <person name="Uehling J."/>
            <person name="Grigoriev I.V."/>
            <person name="Vagvolgyi C."/>
            <person name="Papp T."/>
            <person name="Martin F.M."/>
            <person name="Miettinen O."/>
            <person name="Hibbett D.S."/>
            <person name="Nagy L.G."/>
        </authorList>
    </citation>
    <scope>NUCLEOTIDE SEQUENCE [LARGE SCALE GENOMIC DNA]</scope>
    <source>
        <strain evidence="1 2">FP101781</strain>
    </source>
</reference>
<dbReference type="STRING" id="71717.A0A4Y7T928"/>
<accession>A0A4Y7T928</accession>
<organism evidence="1 2">
    <name type="scientific">Coprinellus micaceus</name>
    <name type="common">Glistening ink-cap mushroom</name>
    <name type="synonym">Coprinus micaceus</name>
    <dbReference type="NCBI Taxonomy" id="71717"/>
    <lineage>
        <taxon>Eukaryota</taxon>
        <taxon>Fungi</taxon>
        <taxon>Dikarya</taxon>
        <taxon>Basidiomycota</taxon>
        <taxon>Agaricomycotina</taxon>
        <taxon>Agaricomycetes</taxon>
        <taxon>Agaricomycetidae</taxon>
        <taxon>Agaricales</taxon>
        <taxon>Agaricineae</taxon>
        <taxon>Psathyrellaceae</taxon>
        <taxon>Coprinellus</taxon>
    </lineage>
</organism>
<dbReference type="Proteomes" id="UP000298030">
    <property type="component" value="Unassembled WGS sequence"/>
</dbReference>
<evidence type="ECO:0000313" key="1">
    <source>
        <dbReference type="EMBL" id="TEB30687.1"/>
    </source>
</evidence>
<evidence type="ECO:0000313" key="2">
    <source>
        <dbReference type="Proteomes" id="UP000298030"/>
    </source>
</evidence>
<protein>
    <recommendedName>
        <fullName evidence="3">N-acetyltransferase domain-containing protein</fullName>
    </recommendedName>
</protein>
<comment type="caution">
    <text evidence="1">The sequence shown here is derived from an EMBL/GenBank/DDBJ whole genome shotgun (WGS) entry which is preliminary data.</text>
</comment>